<name>A0ABQ6JBR7_9ACTN</name>
<dbReference type="EMBL" id="BSUZ01000001">
    <property type="protein sequence ID" value="GMA84903.1"/>
    <property type="molecule type" value="Genomic_DNA"/>
</dbReference>
<gene>
    <name evidence="3" type="ORF">GCM10025868_01530</name>
</gene>
<accession>A0ABQ6JBR7</accession>
<comment type="caution">
    <text evidence="3">The sequence shown here is derived from an EMBL/GenBank/DDBJ whole genome shotgun (WGS) entry which is preliminary data.</text>
</comment>
<reference evidence="4" key="1">
    <citation type="journal article" date="2019" name="Int. J. Syst. Evol. Microbiol.">
        <title>The Global Catalogue of Microorganisms (GCM) 10K type strain sequencing project: providing services to taxonomists for standard genome sequencing and annotation.</title>
        <authorList>
            <consortium name="The Broad Institute Genomics Platform"/>
            <consortium name="The Broad Institute Genome Sequencing Center for Infectious Disease"/>
            <person name="Wu L."/>
            <person name="Ma J."/>
        </authorList>
    </citation>
    <scope>NUCLEOTIDE SEQUENCE [LARGE SCALE GENOMIC DNA]</scope>
    <source>
        <strain evidence="4">NBRC 108730</strain>
    </source>
</reference>
<dbReference type="InterPro" id="IPR052900">
    <property type="entry name" value="Phospholipid_Metab_Enz"/>
</dbReference>
<feature type="compositionally biased region" description="Low complexity" evidence="1">
    <location>
        <begin position="320"/>
        <end position="332"/>
    </location>
</feature>
<dbReference type="Gene3D" id="3.60.21.70">
    <property type="entry name" value="PhoD-like phosphatase"/>
    <property type="match status" value="1"/>
</dbReference>
<evidence type="ECO:0000313" key="4">
    <source>
        <dbReference type="Proteomes" id="UP001157017"/>
    </source>
</evidence>
<evidence type="ECO:0000313" key="3">
    <source>
        <dbReference type="EMBL" id="GMA84903.1"/>
    </source>
</evidence>
<feature type="compositionally biased region" description="Basic residues" evidence="1">
    <location>
        <begin position="268"/>
        <end position="281"/>
    </location>
</feature>
<feature type="compositionally biased region" description="Basic and acidic residues" evidence="1">
    <location>
        <begin position="237"/>
        <end position="251"/>
    </location>
</feature>
<feature type="domain" description="PhoD-like phosphatase metallophosphatase" evidence="2">
    <location>
        <begin position="33"/>
        <end position="235"/>
    </location>
</feature>
<dbReference type="InterPro" id="IPR038607">
    <property type="entry name" value="PhoD-like_sf"/>
</dbReference>
<dbReference type="PANTHER" id="PTHR43606">
    <property type="entry name" value="PHOSPHATASE, PUTATIVE (AFU_ORTHOLOGUE AFUA_6G08710)-RELATED"/>
    <property type="match status" value="1"/>
</dbReference>
<proteinExistence type="predicted"/>
<evidence type="ECO:0000259" key="2">
    <source>
        <dbReference type="Pfam" id="PF09423"/>
    </source>
</evidence>
<dbReference type="SUPFAM" id="SSF56300">
    <property type="entry name" value="Metallo-dependent phosphatases"/>
    <property type="match status" value="1"/>
</dbReference>
<keyword evidence="4" id="KW-1185">Reference proteome</keyword>
<sequence>MRAVDLDDRRASSEPLVGRLRVPGGRRDDVRFAWSGDIVGQGWGIDEQYGGFRAANALLDLDPDFFLCSGDTVYSDGPLVPTVALPDGGTYRNVVTEAKSAVAQTLDQYRGQFAYNLLADNWRAFLARTPQVNQWDDHEVRNNWYPGQLLDDPRYQETDVDVLARRARRAWGEYVPTSPSVADPHGRIYRVVHLGPLVDLFVLDMRTHKNPNGPDDEMPGEGVLGDAQVAWLEREPEAVEGGVEGHRERPAPRPRGAGRRGEPGGPRPGRRRCTARPRGRGGAHPVVPAAPRDPQPRVAHRRRALHRGAPLRPEPGEPTSASTRSGSSSPDR</sequence>
<dbReference type="InterPro" id="IPR018946">
    <property type="entry name" value="PhoD-like_MPP"/>
</dbReference>
<feature type="region of interest" description="Disordered" evidence="1">
    <location>
        <begin position="237"/>
        <end position="332"/>
    </location>
</feature>
<organism evidence="3 4">
    <name type="scientific">Angustibacter aerolatus</name>
    <dbReference type="NCBI Taxonomy" id="1162965"/>
    <lineage>
        <taxon>Bacteria</taxon>
        <taxon>Bacillati</taxon>
        <taxon>Actinomycetota</taxon>
        <taxon>Actinomycetes</taxon>
        <taxon>Kineosporiales</taxon>
        <taxon>Kineosporiaceae</taxon>
    </lineage>
</organism>
<protein>
    <recommendedName>
        <fullName evidence="2">PhoD-like phosphatase metallophosphatase domain-containing protein</fullName>
    </recommendedName>
</protein>
<dbReference type="Pfam" id="PF09423">
    <property type="entry name" value="PhoD"/>
    <property type="match status" value="1"/>
</dbReference>
<dbReference type="PANTHER" id="PTHR43606:SF1">
    <property type="entry name" value="PHOD-LIKE PHOSPHATASE METALLOPHOSPHATASE DOMAIN-CONTAINING PROTEIN"/>
    <property type="match status" value="1"/>
</dbReference>
<dbReference type="Proteomes" id="UP001157017">
    <property type="component" value="Unassembled WGS sequence"/>
</dbReference>
<dbReference type="InterPro" id="IPR029052">
    <property type="entry name" value="Metallo-depent_PP-like"/>
</dbReference>
<evidence type="ECO:0000256" key="1">
    <source>
        <dbReference type="SAM" id="MobiDB-lite"/>
    </source>
</evidence>